<dbReference type="InterPro" id="IPR051791">
    <property type="entry name" value="Pra-immunoreactive"/>
</dbReference>
<dbReference type="InterPro" id="IPR010432">
    <property type="entry name" value="RDD"/>
</dbReference>
<keyword evidence="3 6" id="KW-0812">Transmembrane</keyword>
<dbReference type="OrthoDB" id="9793824at2"/>
<keyword evidence="4 6" id="KW-1133">Transmembrane helix</keyword>
<name>A0A1Q9GD49_9GAMM</name>
<feature type="transmembrane region" description="Helical" evidence="6">
    <location>
        <begin position="30"/>
        <end position="55"/>
    </location>
</feature>
<proteinExistence type="predicted"/>
<keyword evidence="5 6" id="KW-0472">Membrane</keyword>
<keyword evidence="9" id="KW-1185">Reference proteome</keyword>
<protein>
    <recommendedName>
        <fullName evidence="7">RDD domain-containing protein</fullName>
    </recommendedName>
</protein>
<evidence type="ECO:0000313" key="8">
    <source>
        <dbReference type="EMBL" id="OLQ72327.1"/>
    </source>
</evidence>
<dbReference type="AlphaFoldDB" id="A0A1Q9GD49"/>
<dbReference type="GO" id="GO:0005886">
    <property type="term" value="C:plasma membrane"/>
    <property type="evidence" value="ECO:0007669"/>
    <property type="project" value="UniProtKB-SubCell"/>
</dbReference>
<evidence type="ECO:0000313" key="9">
    <source>
        <dbReference type="Proteomes" id="UP000186905"/>
    </source>
</evidence>
<feature type="transmembrane region" description="Helical" evidence="6">
    <location>
        <begin position="75"/>
        <end position="95"/>
    </location>
</feature>
<evidence type="ECO:0000256" key="2">
    <source>
        <dbReference type="ARBA" id="ARBA00022475"/>
    </source>
</evidence>
<evidence type="ECO:0000256" key="5">
    <source>
        <dbReference type="ARBA" id="ARBA00023136"/>
    </source>
</evidence>
<dbReference type="Pfam" id="PF06271">
    <property type="entry name" value="RDD"/>
    <property type="match status" value="1"/>
</dbReference>
<comment type="caution">
    <text evidence="8">The sequence shown here is derived from an EMBL/GenBank/DDBJ whole genome shotgun (WGS) entry which is preliminary data.</text>
</comment>
<dbReference type="Proteomes" id="UP000186905">
    <property type="component" value="Unassembled WGS sequence"/>
</dbReference>
<evidence type="ECO:0000256" key="4">
    <source>
        <dbReference type="ARBA" id="ARBA00022989"/>
    </source>
</evidence>
<evidence type="ECO:0000259" key="7">
    <source>
        <dbReference type="Pfam" id="PF06271"/>
    </source>
</evidence>
<gene>
    <name evidence="8" type="ORF">BIT28_11635</name>
</gene>
<dbReference type="EMBL" id="MJIL01000091">
    <property type="protein sequence ID" value="OLQ72327.1"/>
    <property type="molecule type" value="Genomic_DNA"/>
</dbReference>
<dbReference type="PANTHER" id="PTHR36115:SF10">
    <property type="entry name" value="RDD DOMAIN-CONTAINING PROTEIN"/>
    <property type="match status" value="1"/>
</dbReference>
<comment type="subcellular location">
    <subcellularLocation>
        <location evidence="1">Cell membrane</location>
        <topology evidence="1">Multi-pass membrane protein</topology>
    </subcellularLocation>
</comment>
<evidence type="ECO:0000256" key="3">
    <source>
        <dbReference type="ARBA" id="ARBA00022692"/>
    </source>
</evidence>
<accession>A0A1Q9GD49</accession>
<dbReference type="PANTHER" id="PTHR36115">
    <property type="entry name" value="PROLINE-RICH ANTIGEN HOMOLOG-RELATED"/>
    <property type="match status" value="1"/>
</dbReference>
<organism evidence="8 9">
    <name type="scientific">Photobacterium proteolyticum</name>
    <dbReference type="NCBI Taxonomy" id="1903952"/>
    <lineage>
        <taxon>Bacteria</taxon>
        <taxon>Pseudomonadati</taxon>
        <taxon>Pseudomonadota</taxon>
        <taxon>Gammaproteobacteria</taxon>
        <taxon>Vibrionales</taxon>
        <taxon>Vibrionaceae</taxon>
        <taxon>Photobacterium</taxon>
    </lineage>
</organism>
<evidence type="ECO:0000256" key="1">
    <source>
        <dbReference type="ARBA" id="ARBA00004651"/>
    </source>
</evidence>
<keyword evidence="2" id="KW-1003">Cell membrane</keyword>
<feature type="domain" description="RDD" evidence="7">
    <location>
        <begin position="15"/>
        <end position="153"/>
    </location>
</feature>
<dbReference type="RefSeq" id="WP_075767050.1">
    <property type="nucleotide sequence ID" value="NZ_MJIL01000091.1"/>
</dbReference>
<reference evidence="8 9" key="1">
    <citation type="submission" date="2016-09" db="EMBL/GenBank/DDBJ databases">
        <title>Photobacterium proteolyticum sp. nov. a protease producing bacterium isolated from ocean sediments of Laizhou Bay.</title>
        <authorList>
            <person name="Li Y."/>
        </authorList>
    </citation>
    <scope>NUCLEOTIDE SEQUENCE [LARGE SCALE GENOMIC DNA]</scope>
    <source>
        <strain evidence="8 9">13-12</strain>
    </source>
</reference>
<dbReference type="STRING" id="1903952.BIT28_11635"/>
<evidence type="ECO:0000256" key="6">
    <source>
        <dbReference type="SAM" id="Phobius"/>
    </source>
</evidence>
<sequence>MKQKKQQDVKLAKQYPGLLRRLGAWLYDSLVVAAVLMLAGGTAMACVAILLNLGILNLGDYQDASAYLTEHPVVSILYTAYLAFVIIGFFTYFWCRGGQTIGMRAWKLRLQNKDGSNIRLTQAMIRMGTSAFGLGNLLAPFNKEKQSFQDMMAECEMIVLPKPN</sequence>